<dbReference type="Proteomes" id="UP000617145">
    <property type="component" value="Unassembled WGS sequence"/>
</dbReference>
<reference evidence="3" key="2">
    <citation type="submission" date="2020-09" db="EMBL/GenBank/DDBJ databases">
        <authorList>
            <person name="Sun Q."/>
            <person name="Zhou Y."/>
        </authorList>
    </citation>
    <scope>NUCLEOTIDE SEQUENCE</scope>
    <source>
        <strain evidence="3">CGMCC 1.15762</strain>
    </source>
</reference>
<dbReference type="InterPro" id="IPR005674">
    <property type="entry name" value="CocE/Ser_esterase"/>
</dbReference>
<dbReference type="InterPro" id="IPR013736">
    <property type="entry name" value="Xaa-Pro_dipept_C"/>
</dbReference>
<dbReference type="SUPFAM" id="SSF49785">
    <property type="entry name" value="Galactose-binding domain-like"/>
    <property type="match status" value="1"/>
</dbReference>
<evidence type="ECO:0000256" key="1">
    <source>
        <dbReference type="ARBA" id="ARBA00022801"/>
    </source>
</evidence>
<evidence type="ECO:0000313" key="4">
    <source>
        <dbReference type="Proteomes" id="UP000617145"/>
    </source>
</evidence>
<dbReference type="GO" id="GO:0008239">
    <property type="term" value="F:dipeptidyl-peptidase activity"/>
    <property type="evidence" value="ECO:0007669"/>
    <property type="project" value="InterPro"/>
</dbReference>
<proteinExistence type="predicted"/>
<dbReference type="InterPro" id="IPR008979">
    <property type="entry name" value="Galactose-bd-like_sf"/>
</dbReference>
<dbReference type="Gene3D" id="2.60.120.260">
    <property type="entry name" value="Galactose-binding domain-like"/>
    <property type="match status" value="1"/>
</dbReference>
<dbReference type="PANTHER" id="PTHR43056:SF10">
    <property type="entry name" value="COCE_NOND FAMILY, PUTATIVE (AFU_ORTHOLOGUE AFUA_7G00600)-RELATED"/>
    <property type="match status" value="1"/>
</dbReference>
<feature type="domain" description="Xaa-Pro dipeptidyl-peptidase C-terminal" evidence="2">
    <location>
        <begin position="293"/>
        <end position="521"/>
    </location>
</feature>
<dbReference type="EMBL" id="BMJV01000005">
    <property type="protein sequence ID" value="GGG77341.1"/>
    <property type="molecule type" value="Genomic_DNA"/>
</dbReference>
<dbReference type="RefSeq" id="WP_188790817.1">
    <property type="nucleotide sequence ID" value="NZ_BMJV01000005.1"/>
</dbReference>
<accession>A0A8J3EHU4</accession>
<dbReference type="InterPro" id="IPR029058">
    <property type="entry name" value="AB_hydrolase_fold"/>
</dbReference>
<dbReference type="SUPFAM" id="SSF53474">
    <property type="entry name" value="alpha/beta-Hydrolases"/>
    <property type="match status" value="1"/>
</dbReference>
<evidence type="ECO:0000313" key="3">
    <source>
        <dbReference type="EMBL" id="GGG77341.1"/>
    </source>
</evidence>
<dbReference type="SMART" id="SM00939">
    <property type="entry name" value="PepX_C"/>
    <property type="match status" value="1"/>
</dbReference>
<protein>
    <recommendedName>
        <fullName evidence="2">Xaa-Pro dipeptidyl-peptidase C-terminal domain-containing protein</fullName>
    </recommendedName>
</protein>
<evidence type="ECO:0000259" key="2">
    <source>
        <dbReference type="SMART" id="SM00939"/>
    </source>
</evidence>
<keyword evidence="4" id="KW-1185">Reference proteome</keyword>
<organism evidence="3 4">
    <name type="scientific">Salipiger pallidus</name>
    <dbReference type="NCBI Taxonomy" id="1775170"/>
    <lineage>
        <taxon>Bacteria</taxon>
        <taxon>Pseudomonadati</taxon>
        <taxon>Pseudomonadota</taxon>
        <taxon>Alphaproteobacteria</taxon>
        <taxon>Rhodobacterales</taxon>
        <taxon>Roseobacteraceae</taxon>
        <taxon>Salipiger</taxon>
    </lineage>
</organism>
<dbReference type="AlphaFoldDB" id="A0A8J3EHU4"/>
<name>A0A8J3EHU4_9RHOB</name>
<dbReference type="Pfam" id="PF08530">
    <property type="entry name" value="PepX_C"/>
    <property type="match status" value="1"/>
</dbReference>
<comment type="caution">
    <text evidence="3">The sequence shown here is derived from an EMBL/GenBank/DDBJ whole genome shotgun (WGS) entry which is preliminary data.</text>
</comment>
<dbReference type="InterPro" id="IPR050585">
    <property type="entry name" value="Xaa-Pro_dipeptidyl-ppase/CocE"/>
</dbReference>
<dbReference type="Pfam" id="PF02129">
    <property type="entry name" value="Peptidase_S15"/>
    <property type="match status" value="1"/>
</dbReference>
<keyword evidence="1" id="KW-0378">Hydrolase</keyword>
<reference evidence="3" key="1">
    <citation type="journal article" date="2014" name="Int. J. Syst. Evol. Microbiol.">
        <title>Complete genome sequence of Corynebacterium casei LMG S-19264T (=DSM 44701T), isolated from a smear-ripened cheese.</title>
        <authorList>
            <consortium name="US DOE Joint Genome Institute (JGI-PGF)"/>
            <person name="Walter F."/>
            <person name="Albersmeier A."/>
            <person name="Kalinowski J."/>
            <person name="Ruckert C."/>
        </authorList>
    </citation>
    <scope>NUCLEOTIDE SEQUENCE</scope>
    <source>
        <strain evidence="3">CGMCC 1.15762</strain>
    </source>
</reference>
<dbReference type="PANTHER" id="PTHR43056">
    <property type="entry name" value="PEPTIDASE S9 PROLYL OLIGOPEPTIDASE"/>
    <property type="match status" value="1"/>
</dbReference>
<dbReference type="NCBIfam" id="TIGR00976">
    <property type="entry name" value="CocE_NonD"/>
    <property type="match status" value="1"/>
</dbReference>
<gene>
    <name evidence="3" type="ORF">GCM10011415_27780</name>
</gene>
<dbReference type="InterPro" id="IPR000383">
    <property type="entry name" value="Xaa-Pro-like_dom"/>
</dbReference>
<sequence>MQNFSVATTRDQPAPFQQIVVPLSDGTELTARLWLPETPSADSVPVVLEWIPYRQSDGTALADSMMHGYFAESGIAACRVDIRGSGNSGGLLHDEYLKQEQDDALEVIDWLSRQHWCNGNVGMIGISWGGFAGLQIAARRPPALKAIVTACSTDDRYRDDVHFMGGGLLIDGMQWGAGLFTQLGRPPDPTHVGDRWRDMWMTRLEALEPPLAGWMEHMERDAFWQHGSVCENYADIDCAVYAVGGWVDGYTDPILRLMKHLPGPRKALIGPWTHMYPTWGQPGPQVGFLQECMRWWRHWLLGEDTGIMDEPMLRLWVGKDPVPDACDPQIGGGWIGVPGCPPEAPMTTLYADDLALRASAMPGQPELLLDSPLTVGAAGGEWCPLDGGGNGPEFASDAALDDGQSLCFNTARLDAPLHLAGNADLSLRVAFDGPRALVSIRLNEVRPNGTVARITHALHRLTRPEDVAPGQAFDVTLPVKSVAHTFAPGSRLRLALSTSYWPMVWPEGADNAIRLHPSSLRLDLPGLPESAVQDLPPFEEALHALPVPSTHLETGPVARDVTWDQATGEVALVSVNPPATTTIDGLAITKHGSHDYAIAPRDARSARAGFQFTETYARDGWQVRIATDTQVCWHEGKLRLRSTATAHEGDVQVFARDWTHDFDY</sequence>
<dbReference type="Gene3D" id="3.40.50.1820">
    <property type="entry name" value="alpha/beta hydrolase"/>
    <property type="match status" value="2"/>
</dbReference>